<name>A0ABW2FSX5_9ACTN</name>
<evidence type="ECO:0008006" key="3">
    <source>
        <dbReference type="Google" id="ProtNLM"/>
    </source>
</evidence>
<comment type="caution">
    <text evidence="1">The sequence shown here is derived from an EMBL/GenBank/DDBJ whole genome shotgun (WGS) entry which is preliminary data.</text>
</comment>
<accession>A0ABW2FSX5</accession>
<sequence>MTTAATPPIDPPVEFQALWCATDLGEHRPCGGTYQWYPHESLPPLPAGRLDGGFGWLGGPGAALPEPSALLAEVQALLAAEGLALPADFVAFQSGENSFRALDEVSVTACWTDVSLPVPSPVEPGAYLVRFLRDQQDCVLWYLYLRPSGESFVVGSPLDFDCLPEWDDADGPVDISRLIAWCAPSFEEFAYRFWVENRLWSVLADGGTVGDHAELAAYLAHYERA</sequence>
<dbReference type="RefSeq" id="WP_380230642.1">
    <property type="nucleotide sequence ID" value="NZ_JBHSVH010000002.1"/>
</dbReference>
<evidence type="ECO:0000313" key="2">
    <source>
        <dbReference type="Proteomes" id="UP001596435"/>
    </source>
</evidence>
<evidence type="ECO:0000313" key="1">
    <source>
        <dbReference type="EMBL" id="MFC7179189.1"/>
    </source>
</evidence>
<reference evidence="2" key="1">
    <citation type="journal article" date="2019" name="Int. J. Syst. Evol. Microbiol.">
        <title>The Global Catalogue of Microorganisms (GCM) 10K type strain sequencing project: providing services to taxonomists for standard genome sequencing and annotation.</title>
        <authorList>
            <consortium name="The Broad Institute Genomics Platform"/>
            <consortium name="The Broad Institute Genome Sequencing Center for Infectious Disease"/>
            <person name="Wu L."/>
            <person name="Ma J."/>
        </authorList>
    </citation>
    <scope>NUCLEOTIDE SEQUENCE [LARGE SCALE GENOMIC DNA]</scope>
    <source>
        <strain evidence="2">CGMCC 1.12859</strain>
    </source>
</reference>
<organism evidence="1 2">
    <name type="scientific">Kitasatospora paranensis</name>
    <dbReference type="NCBI Taxonomy" id="258053"/>
    <lineage>
        <taxon>Bacteria</taxon>
        <taxon>Bacillati</taxon>
        <taxon>Actinomycetota</taxon>
        <taxon>Actinomycetes</taxon>
        <taxon>Kitasatosporales</taxon>
        <taxon>Streptomycetaceae</taxon>
        <taxon>Kitasatospora</taxon>
    </lineage>
</organism>
<proteinExistence type="predicted"/>
<dbReference type="Proteomes" id="UP001596435">
    <property type="component" value="Unassembled WGS sequence"/>
</dbReference>
<protein>
    <recommendedName>
        <fullName evidence="3">SUKH-4 immunity protein of toxin-antitoxin system</fullName>
    </recommendedName>
</protein>
<dbReference type="EMBL" id="JBHTAJ010000009">
    <property type="protein sequence ID" value="MFC7179189.1"/>
    <property type="molecule type" value="Genomic_DNA"/>
</dbReference>
<keyword evidence="2" id="KW-1185">Reference proteome</keyword>
<gene>
    <name evidence="1" type="ORF">ACFQMG_06385</name>
</gene>